<evidence type="ECO:0000256" key="5">
    <source>
        <dbReference type="RuleBase" id="RU004468"/>
    </source>
</evidence>
<dbReference type="InterPro" id="IPR001360">
    <property type="entry name" value="Glyco_hydro_1"/>
</dbReference>
<dbReference type="SUPFAM" id="SSF51445">
    <property type="entry name" value="(Trans)glycosidases"/>
    <property type="match status" value="1"/>
</dbReference>
<reference evidence="7" key="2">
    <citation type="journal article" date="2023" name="Plants (Basel)">
        <title>Annotation of the Turnera subulata (Passifloraceae) Draft Genome Reveals the S-Locus Evolved after the Divergence of Turneroideae from Passifloroideae in a Stepwise Manner.</title>
        <authorList>
            <person name="Henning P.M."/>
            <person name="Roalson E.H."/>
            <person name="Mir W."/>
            <person name="McCubbin A.G."/>
            <person name="Shore J.S."/>
        </authorList>
    </citation>
    <scope>NUCLEOTIDE SEQUENCE</scope>
    <source>
        <strain evidence="7">F60SS</strain>
    </source>
</reference>
<dbReference type="Gene3D" id="3.20.20.80">
    <property type="entry name" value="Glycosidases"/>
    <property type="match status" value="1"/>
</dbReference>
<dbReference type="PRINTS" id="PR00131">
    <property type="entry name" value="GLHYDRLASE1"/>
</dbReference>
<evidence type="ECO:0000313" key="8">
    <source>
        <dbReference type="Proteomes" id="UP001141552"/>
    </source>
</evidence>
<dbReference type="PROSITE" id="PS00572">
    <property type="entry name" value="GLYCOSYL_HYDROL_F1_1"/>
    <property type="match status" value="1"/>
</dbReference>
<keyword evidence="8" id="KW-1185">Reference proteome</keyword>
<dbReference type="PROSITE" id="PS00653">
    <property type="entry name" value="GLYCOSYL_HYDROL_F1_2"/>
    <property type="match status" value="1"/>
</dbReference>
<dbReference type="FunFam" id="3.20.20.80:FF:000022">
    <property type="entry name" value="Beta-glucosidase 11"/>
    <property type="match status" value="1"/>
</dbReference>
<evidence type="ECO:0000256" key="4">
    <source>
        <dbReference type="RuleBase" id="RU003690"/>
    </source>
</evidence>
<dbReference type="Pfam" id="PF00232">
    <property type="entry name" value="Glyco_hydro_1"/>
    <property type="match status" value="1"/>
</dbReference>
<reference evidence="7" key="1">
    <citation type="submission" date="2022-02" db="EMBL/GenBank/DDBJ databases">
        <authorList>
            <person name="Henning P.M."/>
            <person name="McCubbin A.G."/>
            <person name="Shore J.S."/>
        </authorList>
    </citation>
    <scope>NUCLEOTIDE SEQUENCE</scope>
    <source>
        <strain evidence="7">F60SS</strain>
        <tissue evidence="7">Leaves</tissue>
    </source>
</reference>
<dbReference type="PANTHER" id="PTHR10353">
    <property type="entry name" value="GLYCOSYL HYDROLASE"/>
    <property type="match status" value="1"/>
</dbReference>
<feature type="signal peptide" evidence="6">
    <location>
        <begin position="1"/>
        <end position="24"/>
    </location>
</feature>
<dbReference type="InterPro" id="IPR033132">
    <property type="entry name" value="GH_1_N_CS"/>
</dbReference>
<evidence type="ECO:0000256" key="2">
    <source>
        <dbReference type="ARBA" id="ARBA00022801"/>
    </source>
</evidence>
<dbReference type="EMBL" id="JAKUCV010001471">
    <property type="protein sequence ID" value="KAJ4846228.1"/>
    <property type="molecule type" value="Genomic_DNA"/>
</dbReference>
<dbReference type="Proteomes" id="UP001141552">
    <property type="component" value="Unassembled WGS sequence"/>
</dbReference>
<gene>
    <name evidence="7" type="ORF">Tsubulata_035399</name>
</gene>
<evidence type="ECO:0000256" key="1">
    <source>
        <dbReference type="ARBA" id="ARBA00010838"/>
    </source>
</evidence>
<dbReference type="OrthoDB" id="65569at2759"/>
<accession>A0A9Q0G9S0</accession>
<feature type="chain" id="PRO_5040294532" description="Beta-glucosidase" evidence="6">
    <location>
        <begin position="25"/>
        <end position="513"/>
    </location>
</feature>
<name>A0A9Q0G9S0_9ROSI</name>
<protein>
    <recommendedName>
        <fullName evidence="9">Beta-glucosidase</fullName>
    </recommendedName>
</protein>
<dbReference type="PANTHER" id="PTHR10353:SF323">
    <property type="entry name" value="LINAMARASE"/>
    <property type="match status" value="1"/>
</dbReference>
<dbReference type="GO" id="GO:0005975">
    <property type="term" value="P:carbohydrate metabolic process"/>
    <property type="evidence" value="ECO:0007669"/>
    <property type="project" value="InterPro"/>
</dbReference>
<dbReference type="InterPro" id="IPR017853">
    <property type="entry name" value="GH"/>
</dbReference>
<evidence type="ECO:0000256" key="6">
    <source>
        <dbReference type="SAM" id="SignalP"/>
    </source>
</evidence>
<evidence type="ECO:0000256" key="3">
    <source>
        <dbReference type="PROSITE-ProRule" id="PRU10055"/>
    </source>
</evidence>
<dbReference type="GO" id="GO:0008422">
    <property type="term" value="F:beta-glucosidase activity"/>
    <property type="evidence" value="ECO:0007669"/>
    <property type="project" value="TreeGrafter"/>
</dbReference>
<proteinExistence type="inferred from homology"/>
<dbReference type="AlphaFoldDB" id="A0A9Q0G9S0"/>
<keyword evidence="5" id="KW-0326">Glycosidase</keyword>
<sequence length="513" mass="58818">MSVQKSLLLELLLLFVSLFVLTTAKFNPAEFPRGFYFGAATSAYQVEGTANTRGRGPSVWDTFTHDQPERISDGSNGDVAVDFYNRYKEDLKRMKEMGFNSVRFSISWPRIVPYGKISSGVNEEGIKFYSDLIDEALANDLEPFVTIFHWDTPQALEDKYGGFLSSDVVADFRDYAELCFQRFGARVKYWVTINEPLSYATNGYNTGQDAPGRCSSWVNRACQAGDSATEPYIVSHNLLLSHAEAVKTYKQKYQASQEGKIGIVLCTWWMEPFSSKATDNNAAKRLLDFWYLHPLTYGDYPKTMQDNVKERLPLFTEEQSDMLRGSFDFLGINYYTARYAANIDDPVDPRHISFTTDARVNVTATDSEGNYIGPLGGIEWLRVVPFGLRYLLNYTKDNYENPDIYVMENGIADEESEFVEDIIHDRARIEYHDAHLGNLSMAMKEHNVSVKGYFAWSFMDNFEWSSGYSKRFGLTYIDYTKNLTRIPKDSYRWFSNLLTKPRNEALDVQHLPL</sequence>
<keyword evidence="2 5" id="KW-0378">Hydrolase</keyword>
<evidence type="ECO:0000313" key="7">
    <source>
        <dbReference type="EMBL" id="KAJ4846228.1"/>
    </source>
</evidence>
<dbReference type="InterPro" id="IPR018120">
    <property type="entry name" value="Glyco_hydro_1_AS"/>
</dbReference>
<keyword evidence="6" id="KW-0732">Signal</keyword>
<comment type="caution">
    <text evidence="7">The sequence shown here is derived from an EMBL/GenBank/DDBJ whole genome shotgun (WGS) entry which is preliminary data.</text>
</comment>
<organism evidence="7 8">
    <name type="scientific">Turnera subulata</name>
    <dbReference type="NCBI Taxonomy" id="218843"/>
    <lineage>
        <taxon>Eukaryota</taxon>
        <taxon>Viridiplantae</taxon>
        <taxon>Streptophyta</taxon>
        <taxon>Embryophyta</taxon>
        <taxon>Tracheophyta</taxon>
        <taxon>Spermatophyta</taxon>
        <taxon>Magnoliopsida</taxon>
        <taxon>eudicotyledons</taxon>
        <taxon>Gunneridae</taxon>
        <taxon>Pentapetalae</taxon>
        <taxon>rosids</taxon>
        <taxon>fabids</taxon>
        <taxon>Malpighiales</taxon>
        <taxon>Passifloraceae</taxon>
        <taxon>Turnera</taxon>
    </lineage>
</organism>
<evidence type="ECO:0008006" key="9">
    <source>
        <dbReference type="Google" id="ProtNLM"/>
    </source>
</evidence>
<comment type="similarity">
    <text evidence="1 4">Belongs to the glycosyl hydrolase 1 family.</text>
</comment>
<feature type="active site" description="Nucleophile" evidence="3">
    <location>
        <position position="408"/>
    </location>
</feature>